<gene>
    <name evidence="6" type="ORF">ACHAXA_002873</name>
</gene>
<proteinExistence type="inferred from homology"/>
<dbReference type="Proteomes" id="UP001530377">
    <property type="component" value="Unassembled WGS sequence"/>
</dbReference>
<dbReference type="Pfam" id="PF02902">
    <property type="entry name" value="Peptidase_C48"/>
    <property type="match status" value="1"/>
</dbReference>
<comment type="similarity">
    <text evidence="1">Belongs to the peptidase C48 family.</text>
</comment>
<dbReference type="Gene3D" id="3.40.395.10">
    <property type="entry name" value="Adenoviral Proteinase, Chain A"/>
    <property type="match status" value="1"/>
</dbReference>
<comment type="caution">
    <text evidence="6">The sequence shown here is derived from an EMBL/GenBank/DDBJ whole genome shotgun (WGS) entry which is preliminary data.</text>
</comment>
<reference evidence="6 7" key="1">
    <citation type="submission" date="2024-10" db="EMBL/GenBank/DDBJ databases">
        <title>Updated reference genomes for cyclostephanoid diatoms.</title>
        <authorList>
            <person name="Roberts W.R."/>
            <person name="Alverson A.J."/>
        </authorList>
    </citation>
    <scope>NUCLEOTIDE SEQUENCE [LARGE SCALE GENOMIC DNA]</scope>
    <source>
        <strain evidence="6 7">AJA228-03</strain>
    </source>
</reference>
<keyword evidence="4" id="KW-0788">Thiol protease</keyword>
<dbReference type="AlphaFoldDB" id="A0ABD3RH44"/>
<dbReference type="InterPro" id="IPR003653">
    <property type="entry name" value="Peptidase_C48_C"/>
</dbReference>
<evidence type="ECO:0000313" key="7">
    <source>
        <dbReference type="Proteomes" id="UP001530377"/>
    </source>
</evidence>
<dbReference type="EMBL" id="JALLPB020000218">
    <property type="protein sequence ID" value="KAL3812069.1"/>
    <property type="molecule type" value="Genomic_DNA"/>
</dbReference>
<dbReference type="PANTHER" id="PTHR12606:SF1">
    <property type="entry name" value="UBIQUITIN-LIKE-SPECIFIC PROTEASE 1A"/>
    <property type="match status" value="1"/>
</dbReference>
<evidence type="ECO:0000313" key="6">
    <source>
        <dbReference type="EMBL" id="KAL3812069.1"/>
    </source>
</evidence>
<organism evidence="6 7">
    <name type="scientific">Cyclostephanos tholiformis</name>
    <dbReference type="NCBI Taxonomy" id="382380"/>
    <lineage>
        <taxon>Eukaryota</taxon>
        <taxon>Sar</taxon>
        <taxon>Stramenopiles</taxon>
        <taxon>Ochrophyta</taxon>
        <taxon>Bacillariophyta</taxon>
        <taxon>Coscinodiscophyceae</taxon>
        <taxon>Thalassiosirophycidae</taxon>
        <taxon>Stephanodiscales</taxon>
        <taxon>Stephanodiscaceae</taxon>
        <taxon>Cyclostephanos</taxon>
    </lineage>
</organism>
<dbReference type="SUPFAM" id="SSF54001">
    <property type="entry name" value="Cysteine proteinases"/>
    <property type="match status" value="1"/>
</dbReference>
<evidence type="ECO:0000256" key="3">
    <source>
        <dbReference type="ARBA" id="ARBA00022801"/>
    </source>
</evidence>
<dbReference type="PROSITE" id="PS50600">
    <property type="entry name" value="ULP_PROTEASE"/>
    <property type="match status" value="1"/>
</dbReference>
<keyword evidence="7" id="KW-1185">Reference proteome</keyword>
<dbReference type="GO" id="GO:0006508">
    <property type="term" value="P:proteolysis"/>
    <property type="evidence" value="ECO:0007669"/>
    <property type="project" value="UniProtKB-KW"/>
</dbReference>
<sequence>MMGSDSDILVRSIISRGEDSVQRGSMRTLLRGAWLNDEVINYFLKNCFAGRKEKVCEKEPRRKPSHFFNSYFMQTLFDLKNNNLNLRGIYNYNHVRRWSRKVIMPGNIFNLKYIFYPINHDNVHWTLAVIFMEAKKIQYYDSLGSTDLVKMQELLEYVKDEYKAKHDGEDMYATEWELVSCKRNIP</sequence>
<evidence type="ECO:0000256" key="1">
    <source>
        <dbReference type="ARBA" id="ARBA00005234"/>
    </source>
</evidence>
<keyword evidence="3" id="KW-0378">Hydrolase</keyword>
<dbReference type="PANTHER" id="PTHR12606">
    <property type="entry name" value="SENTRIN/SUMO-SPECIFIC PROTEASE"/>
    <property type="match status" value="1"/>
</dbReference>
<evidence type="ECO:0000256" key="2">
    <source>
        <dbReference type="ARBA" id="ARBA00022670"/>
    </source>
</evidence>
<protein>
    <recommendedName>
        <fullName evidence="5">Ubiquitin-like protease family profile domain-containing protein</fullName>
    </recommendedName>
</protein>
<dbReference type="GO" id="GO:0008234">
    <property type="term" value="F:cysteine-type peptidase activity"/>
    <property type="evidence" value="ECO:0007669"/>
    <property type="project" value="UniProtKB-KW"/>
</dbReference>
<evidence type="ECO:0000256" key="4">
    <source>
        <dbReference type="ARBA" id="ARBA00022807"/>
    </source>
</evidence>
<dbReference type="InterPro" id="IPR038765">
    <property type="entry name" value="Papain-like_cys_pep_sf"/>
</dbReference>
<keyword evidence="2" id="KW-0645">Protease</keyword>
<evidence type="ECO:0000259" key="5">
    <source>
        <dbReference type="PROSITE" id="PS50600"/>
    </source>
</evidence>
<feature type="domain" description="Ubiquitin-like protease family profile" evidence="5">
    <location>
        <begin position="19"/>
        <end position="186"/>
    </location>
</feature>
<accession>A0ABD3RH44</accession>
<name>A0ABD3RH44_9STRA</name>